<feature type="domain" description="SKI-interacting protein SKIP SNW" evidence="3">
    <location>
        <begin position="170"/>
        <end position="328"/>
    </location>
</feature>
<comment type="similarity">
    <text evidence="1">Belongs to the SNW family.</text>
</comment>
<dbReference type="PANTHER" id="PTHR12096">
    <property type="entry name" value="NUCLEAR PROTEIN SKIP-RELATED"/>
    <property type="match status" value="1"/>
</dbReference>
<comment type="caution">
    <text evidence="4">The sequence shown here is derived from an EMBL/GenBank/DDBJ whole genome shotgun (WGS) entry which is preliminary data.</text>
</comment>
<organism evidence="4 5">
    <name type="scientific">Chrysophaeum taylorii</name>
    <dbReference type="NCBI Taxonomy" id="2483200"/>
    <lineage>
        <taxon>Eukaryota</taxon>
        <taxon>Sar</taxon>
        <taxon>Stramenopiles</taxon>
        <taxon>Ochrophyta</taxon>
        <taxon>Pelagophyceae</taxon>
        <taxon>Pelagomonadales</taxon>
        <taxon>Pelagomonadaceae</taxon>
        <taxon>Chrysophaeum</taxon>
    </lineage>
</organism>
<feature type="region of interest" description="Disordered" evidence="2">
    <location>
        <begin position="326"/>
        <end position="392"/>
    </location>
</feature>
<evidence type="ECO:0000313" key="5">
    <source>
        <dbReference type="Proteomes" id="UP001230188"/>
    </source>
</evidence>
<feature type="compositionally biased region" description="Basic and acidic residues" evidence="2">
    <location>
        <begin position="459"/>
        <end position="473"/>
    </location>
</feature>
<feature type="compositionally biased region" description="Basic and acidic residues" evidence="2">
    <location>
        <begin position="494"/>
        <end position="512"/>
    </location>
</feature>
<proteinExistence type="inferred from homology"/>
<dbReference type="InterPro" id="IPR017862">
    <property type="entry name" value="SKI-int_prot_SKIP"/>
</dbReference>
<feature type="region of interest" description="Disordered" evidence="2">
    <location>
        <begin position="452"/>
        <end position="534"/>
    </location>
</feature>
<evidence type="ECO:0000259" key="3">
    <source>
        <dbReference type="Pfam" id="PF02731"/>
    </source>
</evidence>
<evidence type="ECO:0000313" key="4">
    <source>
        <dbReference type="EMBL" id="KAJ8604161.1"/>
    </source>
</evidence>
<dbReference type="AlphaFoldDB" id="A0AAD7UGA9"/>
<evidence type="ECO:0000256" key="2">
    <source>
        <dbReference type="SAM" id="MobiDB-lite"/>
    </source>
</evidence>
<protein>
    <recommendedName>
        <fullName evidence="3">SKI-interacting protein SKIP SNW domain-containing protein</fullName>
    </recommendedName>
</protein>
<dbReference type="Pfam" id="PF02731">
    <property type="entry name" value="SKIP_SNW"/>
    <property type="match status" value="1"/>
</dbReference>
<reference evidence="4" key="1">
    <citation type="submission" date="2023-01" db="EMBL/GenBank/DDBJ databases">
        <title>Metagenome sequencing of chrysophaentin producing Chrysophaeum taylorii.</title>
        <authorList>
            <person name="Davison J."/>
            <person name="Bewley C."/>
        </authorList>
    </citation>
    <scope>NUCLEOTIDE SEQUENCE</scope>
    <source>
        <strain evidence="4">NIES-1699</strain>
    </source>
</reference>
<dbReference type="GO" id="GO:0000398">
    <property type="term" value="P:mRNA splicing, via spliceosome"/>
    <property type="evidence" value="ECO:0007669"/>
    <property type="project" value="InterPro"/>
</dbReference>
<keyword evidence="5" id="KW-1185">Reference proteome</keyword>
<sequence length="534" mass="59728">MATARLLTLPAPTREYVWKEKAGPVQQKLQQEDVALPPPSYGERVGWKPKKLSDYGDGGAYPEVHIAQHPLGMGKKETTAVVPLEVDAQTGQVKYDAIVKQGANRDRKVYSSLDDIREKEGDSLALPSAEKEAETAARTQAALGAIIEGKINSAKPTHVPEACARRAATFVRYTPNPTAPGYTEAAKQRIVKMVEQQVDPMEPPKHKHSKIPRGPPSPPVPVLHSPPRKVTVADQQSWKIPPCVSNWKNARGYTIPLDKRLAADGRGLQEQTVNNNFATLAEALYIAERSARDEVRARAQIRQQNALQEKEAQEARLRELAAEARRERSAVAERAANTTTRRYEDDDSAEEAHQGRVEREEARIQRKRERERQMRLDNAKGDLKRSRLERERDRDVSEKIALGLLKGTAKLEGEAQFDKRLFNQSAGLDSGLGADDDYNVYSKPLLDREDANAIYRPRLTQDSKYGDPDDQYNKLKTTSKFAPPDQAFAGTEGAKARQRDGPVQFERNREPPAADEQDPFGLDQFLSDVKNKRP</sequence>
<gene>
    <name evidence="4" type="ORF">CTAYLR_008586</name>
</gene>
<dbReference type="EMBL" id="JAQMWT010000339">
    <property type="protein sequence ID" value="KAJ8604161.1"/>
    <property type="molecule type" value="Genomic_DNA"/>
</dbReference>
<feature type="compositionally biased region" description="Basic and acidic residues" evidence="2">
    <location>
        <begin position="350"/>
        <end position="392"/>
    </location>
</feature>
<dbReference type="GO" id="GO:0005681">
    <property type="term" value="C:spliceosomal complex"/>
    <property type="evidence" value="ECO:0007669"/>
    <property type="project" value="InterPro"/>
</dbReference>
<dbReference type="InterPro" id="IPR004015">
    <property type="entry name" value="SKI-int_prot_SKIP_SNW-dom"/>
</dbReference>
<feature type="region of interest" description="Disordered" evidence="2">
    <location>
        <begin position="27"/>
        <end position="49"/>
    </location>
</feature>
<evidence type="ECO:0000256" key="1">
    <source>
        <dbReference type="ARBA" id="ARBA00010197"/>
    </source>
</evidence>
<dbReference type="Proteomes" id="UP001230188">
    <property type="component" value="Unassembled WGS sequence"/>
</dbReference>
<feature type="region of interest" description="Disordered" evidence="2">
    <location>
        <begin position="200"/>
        <end position="224"/>
    </location>
</feature>
<accession>A0AAD7UGA9</accession>
<name>A0AAD7UGA9_9STRA</name>